<dbReference type="InterPro" id="IPR004839">
    <property type="entry name" value="Aminotransferase_I/II_large"/>
</dbReference>
<keyword evidence="12" id="KW-1185">Reference proteome</keyword>
<dbReference type="AlphaFoldDB" id="M8ECL0"/>
<comment type="cofactor">
    <cofactor evidence="1">
        <name>pyridoxal 5'-phosphate</name>
        <dbReference type="ChEBI" id="CHEBI:597326"/>
    </cofactor>
</comment>
<sequence>MGLLETYGHGGDLVTAAERFGVSAEAFLDYSANINPLGPPARVLEALGRSLTAVIRYPDPGHRAFKRALAARLRLPEDFLLPANGAAEAMALAVLALQPESAGVVTPCFSEYAQLSRQFGARVVECAGREENGFKPGERELYRLFRETQLVFIGSPNNPTGLLYEPDELLQMAEWTNETGTHLIVDEAFLDFAAREKQFTLADRLGHFPRVLLIRSMTKMFAIPGLRLGYAIGHPALIERMRSKQVSWSVNGLALLAGELCLQEADYEEETRRLIAAERRFLLDGLQSGLGWQVWPGEANFLLVRSPEWIDATALQEEMGKRGILIRNCAMYPGLTARDFRIAVRSRAENERLLSAFHDVMEKRGAVL</sequence>
<keyword evidence="7" id="KW-0456">Lyase</keyword>
<reference evidence="11 12" key="1">
    <citation type="submission" date="2013-03" db="EMBL/GenBank/DDBJ databases">
        <title>Assembly of a new bacterial strain Brevibacillus borstelensis AK1.</title>
        <authorList>
            <person name="Rajan I."/>
            <person name="PoliReddy D."/>
            <person name="Sugumar T."/>
            <person name="Rathinam K."/>
            <person name="Alqarawi S."/>
            <person name="Khalil A.B."/>
            <person name="Sivakumar N."/>
        </authorList>
    </citation>
    <scope>NUCLEOTIDE SEQUENCE [LARGE SCALE GENOMIC DNA]</scope>
    <source>
        <strain evidence="11 12">AK1</strain>
    </source>
</reference>
<protein>
    <recommendedName>
        <fullName evidence="4">threonine-phosphate decarboxylase</fullName>
        <ecNumber evidence="4">4.1.1.81</ecNumber>
    </recommendedName>
    <alternativeName>
        <fullName evidence="8">L-threonine-O-3-phosphate decarboxylase</fullName>
    </alternativeName>
</protein>
<dbReference type="PANTHER" id="PTHR42885:SF1">
    <property type="entry name" value="THREONINE-PHOSPHATE DECARBOXYLASE"/>
    <property type="match status" value="1"/>
</dbReference>
<comment type="function">
    <text evidence="2">Decarboxylates L-threonine-O-3-phosphate to yield (R)-1-amino-2-propanol O-2-phosphate, the precursor for the linkage between the nucleotide loop and the corrin ring in cobalamin.</text>
</comment>
<dbReference type="InterPro" id="IPR004838">
    <property type="entry name" value="NHTrfase_class1_PyrdxlP-BS"/>
</dbReference>
<dbReference type="Gene3D" id="3.40.640.10">
    <property type="entry name" value="Type I PLP-dependent aspartate aminotransferase-like (Major domain)"/>
    <property type="match status" value="1"/>
</dbReference>
<organism evidence="11 12">
    <name type="scientific">Brevibacillus borstelensis AK1</name>
    <dbReference type="NCBI Taxonomy" id="1300222"/>
    <lineage>
        <taxon>Bacteria</taxon>
        <taxon>Bacillati</taxon>
        <taxon>Bacillota</taxon>
        <taxon>Bacilli</taxon>
        <taxon>Bacillales</taxon>
        <taxon>Paenibacillaceae</taxon>
        <taxon>Brevibacillus</taxon>
    </lineage>
</organism>
<dbReference type="InterPro" id="IPR015424">
    <property type="entry name" value="PyrdxlP-dep_Trfase"/>
</dbReference>
<dbReference type="EMBL" id="APBN01000003">
    <property type="protein sequence ID" value="EMT53220.1"/>
    <property type="molecule type" value="Genomic_DNA"/>
</dbReference>
<dbReference type="PANTHER" id="PTHR42885">
    <property type="entry name" value="HISTIDINOL-PHOSPHATE AMINOTRANSFERASE-RELATED"/>
    <property type="match status" value="1"/>
</dbReference>
<dbReference type="RefSeq" id="WP_003388123.1">
    <property type="nucleotide sequence ID" value="NZ_APBN01000003.1"/>
</dbReference>
<dbReference type="OrthoDB" id="9813612at2"/>
<evidence type="ECO:0000256" key="2">
    <source>
        <dbReference type="ARBA" id="ARBA00003444"/>
    </source>
</evidence>
<evidence type="ECO:0000313" key="12">
    <source>
        <dbReference type="Proteomes" id="UP000012081"/>
    </source>
</evidence>
<dbReference type="GO" id="GO:0048472">
    <property type="term" value="F:threonine-phosphate decarboxylase activity"/>
    <property type="evidence" value="ECO:0007669"/>
    <property type="project" value="UniProtKB-EC"/>
</dbReference>
<evidence type="ECO:0000256" key="1">
    <source>
        <dbReference type="ARBA" id="ARBA00001933"/>
    </source>
</evidence>
<evidence type="ECO:0000256" key="6">
    <source>
        <dbReference type="ARBA" id="ARBA00022898"/>
    </source>
</evidence>
<evidence type="ECO:0000256" key="4">
    <source>
        <dbReference type="ARBA" id="ARBA00012285"/>
    </source>
</evidence>
<name>M8ECL0_9BACL</name>
<evidence type="ECO:0000313" key="11">
    <source>
        <dbReference type="EMBL" id="EMT53220.1"/>
    </source>
</evidence>
<dbReference type="PROSITE" id="PS00105">
    <property type="entry name" value="AA_TRANSFER_CLASS_1"/>
    <property type="match status" value="1"/>
</dbReference>
<comment type="catalytic activity">
    <reaction evidence="9">
        <text>O-phospho-L-threonine + H(+) = (R)-1-aminopropan-2-yl phosphate + CO2</text>
        <dbReference type="Rhea" id="RHEA:11492"/>
        <dbReference type="ChEBI" id="CHEBI:15378"/>
        <dbReference type="ChEBI" id="CHEBI:16526"/>
        <dbReference type="ChEBI" id="CHEBI:58563"/>
        <dbReference type="ChEBI" id="CHEBI:58675"/>
        <dbReference type="EC" id="4.1.1.81"/>
    </reaction>
</comment>
<evidence type="ECO:0000256" key="7">
    <source>
        <dbReference type="ARBA" id="ARBA00023239"/>
    </source>
</evidence>
<dbReference type="Proteomes" id="UP000012081">
    <property type="component" value="Unassembled WGS sequence"/>
</dbReference>
<accession>M8ECL0</accession>
<dbReference type="InterPro" id="IPR015422">
    <property type="entry name" value="PyrdxlP-dep_Trfase_small"/>
</dbReference>
<dbReference type="InterPro" id="IPR015421">
    <property type="entry name" value="PyrdxlP-dep_Trfase_major"/>
</dbReference>
<dbReference type="UniPathway" id="UPA00148"/>
<dbReference type="NCBIfam" id="TIGR01140">
    <property type="entry name" value="L_thr_O3P_dcar"/>
    <property type="match status" value="1"/>
</dbReference>
<proteinExistence type="predicted"/>
<feature type="domain" description="Aminotransferase class I/classII large" evidence="10">
    <location>
        <begin position="29"/>
        <end position="356"/>
    </location>
</feature>
<comment type="caution">
    <text evidence="11">The sequence shown here is derived from an EMBL/GenBank/DDBJ whole genome shotgun (WGS) entry which is preliminary data.</text>
</comment>
<gene>
    <name evidence="11" type="ORF">I532_10592</name>
</gene>
<keyword evidence="6" id="KW-0663">Pyridoxal phosphate</keyword>
<dbReference type="InterPro" id="IPR005860">
    <property type="entry name" value="CobD"/>
</dbReference>
<dbReference type="Gene3D" id="3.90.1150.10">
    <property type="entry name" value="Aspartate Aminotransferase, domain 1"/>
    <property type="match status" value="1"/>
</dbReference>
<dbReference type="STRING" id="1300222.I532_10592"/>
<evidence type="ECO:0000256" key="8">
    <source>
        <dbReference type="ARBA" id="ARBA00029996"/>
    </source>
</evidence>
<keyword evidence="5" id="KW-0169">Cobalamin biosynthesis</keyword>
<dbReference type="PATRIC" id="fig|1300222.3.peg.2195"/>
<dbReference type="GO" id="GO:0009236">
    <property type="term" value="P:cobalamin biosynthetic process"/>
    <property type="evidence" value="ECO:0007669"/>
    <property type="project" value="UniProtKB-UniPathway"/>
</dbReference>
<dbReference type="CDD" id="cd00609">
    <property type="entry name" value="AAT_like"/>
    <property type="match status" value="1"/>
</dbReference>
<evidence type="ECO:0000256" key="5">
    <source>
        <dbReference type="ARBA" id="ARBA00022573"/>
    </source>
</evidence>
<evidence type="ECO:0000256" key="9">
    <source>
        <dbReference type="ARBA" id="ARBA00048531"/>
    </source>
</evidence>
<evidence type="ECO:0000256" key="3">
    <source>
        <dbReference type="ARBA" id="ARBA00004953"/>
    </source>
</evidence>
<dbReference type="EC" id="4.1.1.81" evidence="4"/>
<comment type="pathway">
    <text evidence="3">Cofactor biosynthesis; adenosylcobalamin biosynthesis.</text>
</comment>
<dbReference type="Pfam" id="PF00155">
    <property type="entry name" value="Aminotran_1_2"/>
    <property type="match status" value="1"/>
</dbReference>
<dbReference type="GO" id="GO:0030170">
    <property type="term" value="F:pyridoxal phosphate binding"/>
    <property type="evidence" value="ECO:0007669"/>
    <property type="project" value="InterPro"/>
</dbReference>
<dbReference type="SUPFAM" id="SSF53383">
    <property type="entry name" value="PLP-dependent transferases"/>
    <property type="match status" value="1"/>
</dbReference>
<evidence type="ECO:0000259" key="10">
    <source>
        <dbReference type="Pfam" id="PF00155"/>
    </source>
</evidence>